<evidence type="ECO:0000259" key="3">
    <source>
        <dbReference type="Pfam" id="PF25053"/>
    </source>
</evidence>
<evidence type="ECO:0008006" key="6">
    <source>
        <dbReference type="Google" id="ProtNLM"/>
    </source>
</evidence>
<comment type="caution">
    <text evidence="4">The sequence shown here is derived from an EMBL/GenBank/DDBJ whole genome shotgun (WGS) entry which is preliminary data.</text>
</comment>
<keyword evidence="5" id="KW-1185">Reference proteome</keyword>
<name>A0AAN6NF61_9PEZI</name>
<evidence type="ECO:0000313" key="4">
    <source>
        <dbReference type="EMBL" id="KAK3944650.1"/>
    </source>
</evidence>
<dbReference type="PANTHER" id="PTHR10039:SF5">
    <property type="entry name" value="NACHT DOMAIN-CONTAINING PROTEIN"/>
    <property type="match status" value="1"/>
</dbReference>
<feature type="domain" description="DUF7791" evidence="3">
    <location>
        <begin position="540"/>
        <end position="656"/>
    </location>
</feature>
<dbReference type="InterPro" id="IPR056693">
    <property type="entry name" value="DUF7791"/>
</dbReference>
<organism evidence="4 5">
    <name type="scientific">Diplogelasinospora grovesii</name>
    <dbReference type="NCBI Taxonomy" id="303347"/>
    <lineage>
        <taxon>Eukaryota</taxon>
        <taxon>Fungi</taxon>
        <taxon>Dikarya</taxon>
        <taxon>Ascomycota</taxon>
        <taxon>Pezizomycotina</taxon>
        <taxon>Sordariomycetes</taxon>
        <taxon>Sordariomycetidae</taxon>
        <taxon>Sordariales</taxon>
        <taxon>Diplogelasinosporaceae</taxon>
        <taxon>Diplogelasinospora</taxon>
    </lineage>
</organism>
<dbReference type="InterPro" id="IPR056884">
    <property type="entry name" value="NPHP3-like_N"/>
</dbReference>
<dbReference type="SUPFAM" id="SSF52540">
    <property type="entry name" value="P-loop containing nucleoside triphosphate hydrolases"/>
    <property type="match status" value="1"/>
</dbReference>
<protein>
    <recommendedName>
        <fullName evidence="6">NACHT domain-containing protein</fullName>
    </recommendedName>
</protein>
<sequence length="890" mass="101646">MDPLSALSLAAAVVQFVDYGSRLLRDTIEIYGNLDGQSAARTKLSKTAQELRSLSNEVESRSAQAGLPSASSSEEVFIGLCIECRAISEELQASISTVEVQISSKPRRAIRSFLAALKERWPDGRIEALRSRLNEVQERMKMAVLVFLRGEAKQRGQEMALFAEQQVDMMKTLDRIDKNTRDFSRSVLHLIKAPNSDTRHLLTRIITLDWLPPENPATEPSITDPRAESKTEFLLRNLEFRGIDDRGEAIMPAHIRTFQWVFQEPQLDDTGVPLWSSFSRWLKGETQDIYWITGKPGAGKSTLMRYVSEQAETRARLQEWGGPTCVMLGFYFWHAGSQLQKSQEGLFRTLLHQAFEALPHLVLKVLKARWTMLNVFGDDSQLPDWQLKELLTAFWTLVKAAKDEKIKLALMLDGLDEFEGDHQRLVDLINKLSVDSHVKICVSSRPWNVFRDSFTRSPIRDRFGTSTGFRELQALHPQTAATLISGISDKAEGVFLWVRVVVDELLRGLSEGDSFADLQKTLDDLPADISQLFGTIWERLNPQYHEEASQYFMMKIAASERDQALEAVPLWFSDKAYTLHTSADEVRSMDLNDIRLAMTRKLDGRTKGLLEVQGYQVEYLHRTVEDWILESQEQFKAKCDSDFDPCLALLKGLTIQLIGEDPKADRPFNSLLYPLTWATCVGPHEGNMPSFVEILDKMDAELTRLGLSRGYLGHWSDYIITKDIFGIFNVCPGTDFLGYMTHLCISRYVKAKILANPGLILRHPNPRSIQLTELLFSSWFDGTVIAPRWMTDDMQTLISSKKVIEKWAERLDLLKFLIDQGADTADLKGWLKLSEKEFQRSCDGPEYHDAFSQRGLKYESRSELLRIVRRYEAQRRLKRARGFLKKLTRL</sequence>
<dbReference type="EMBL" id="MU853758">
    <property type="protein sequence ID" value="KAK3944650.1"/>
    <property type="molecule type" value="Genomic_DNA"/>
</dbReference>
<dbReference type="Pfam" id="PF25053">
    <property type="entry name" value="DUF7791"/>
    <property type="match status" value="1"/>
</dbReference>
<evidence type="ECO:0000313" key="5">
    <source>
        <dbReference type="Proteomes" id="UP001303473"/>
    </source>
</evidence>
<dbReference type="PANTHER" id="PTHR10039">
    <property type="entry name" value="AMELOGENIN"/>
    <property type="match status" value="1"/>
</dbReference>
<evidence type="ECO:0000259" key="2">
    <source>
        <dbReference type="Pfam" id="PF24883"/>
    </source>
</evidence>
<reference evidence="5" key="1">
    <citation type="journal article" date="2023" name="Mol. Phylogenet. Evol.">
        <title>Genome-scale phylogeny and comparative genomics of the fungal order Sordariales.</title>
        <authorList>
            <person name="Hensen N."/>
            <person name="Bonometti L."/>
            <person name="Westerberg I."/>
            <person name="Brannstrom I.O."/>
            <person name="Guillou S."/>
            <person name="Cros-Aarteil S."/>
            <person name="Calhoun S."/>
            <person name="Haridas S."/>
            <person name="Kuo A."/>
            <person name="Mondo S."/>
            <person name="Pangilinan J."/>
            <person name="Riley R."/>
            <person name="LaButti K."/>
            <person name="Andreopoulos B."/>
            <person name="Lipzen A."/>
            <person name="Chen C."/>
            <person name="Yan M."/>
            <person name="Daum C."/>
            <person name="Ng V."/>
            <person name="Clum A."/>
            <person name="Steindorff A."/>
            <person name="Ohm R.A."/>
            <person name="Martin F."/>
            <person name="Silar P."/>
            <person name="Natvig D.O."/>
            <person name="Lalanne C."/>
            <person name="Gautier V."/>
            <person name="Ament-Velasquez S.L."/>
            <person name="Kruys A."/>
            <person name="Hutchinson M.I."/>
            <person name="Powell A.J."/>
            <person name="Barry K."/>
            <person name="Miller A.N."/>
            <person name="Grigoriev I.V."/>
            <person name="Debuchy R."/>
            <person name="Gladieux P."/>
            <person name="Hiltunen Thoren M."/>
            <person name="Johannesson H."/>
        </authorList>
    </citation>
    <scope>NUCLEOTIDE SEQUENCE [LARGE SCALE GENOMIC DNA]</scope>
    <source>
        <strain evidence="5">CBS 340.73</strain>
    </source>
</reference>
<dbReference type="InterPro" id="IPR027417">
    <property type="entry name" value="P-loop_NTPase"/>
</dbReference>
<feature type="domain" description="Nephrocystin 3-like N-terminal" evidence="2">
    <location>
        <begin position="276"/>
        <end position="445"/>
    </location>
</feature>
<dbReference type="Gene3D" id="3.40.50.300">
    <property type="entry name" value="P-loop containing nucleotide triphosphate hydrolases"/>
    <property type="match status" value="1"/>
</dbReference>
<dbReference type="Pfam" id="PF24883">
    <property type="entry name" value="NPHP3_N"/>
    <property type="match status" value="1"/>
</dbReference>
<dbReference type="Proteomes" id="UP001303473">
    <property type="component" value="Unassembled WGS sequence"/>
</dbReference>
<gene>
    <name evidence="4" type="ORF">QBC46DRAFT_439011</name>
</gene>
<keyword evidence="1" id="KW-0677">Repeat</keyword>
<proteinExistence type="predicted"/>
<evidence type="ECO:0000256" key="1">
    <source>
        <dbReference type="ARBA" id="ARBA00022737"/>
    </source>
</evidence>
<accession>A0AAN6NF61</accession>
<dbReference type="AlphaFoldDB" id="A0AAN6NF61"/>